<proteinExistence type="predicted"/>
<evidence type="ECO:0000313" key="1">
    <source>
        <dbReference type="EMBL" id="DAF44470.1"/>
    </source>
</evidence>
<name>A0A8S5S0G1_9CAUD</name>
<reference evidence="1" key="1">
    <citation type="journal article" date="2021" name="Proc. Natl. Acad. Sci. U.S.A.">
        <title>A Catalog of Tens of Thousands of Viruses from Human Metagenomes Reveals Hidden Associations with Chronic Diseases.</title>
        <authorList>
            <person name="Tisza M.J."/>
            <person name="Buck C.B."/>
        </authorList>
    </citation>
    <scope>NUCLEOTIDE SEQUENCE</scope>
    <source>
        <strain evidence="1">Ct8Lf7</strain>
    </source>
</reference>
<dbReference type="EMBL" id="BK032511">
    <property type="protein sequence ID" value="DAF44470.1"/>
    <property type="molecule type" value="Genomic_DNA"/>
</dbReference>
<accession>A0A8S5S0G1</accession>
<protein>
    <submittedName>
        <fullName evidence="1">Uncharacterized protein</fullName>
    </submittedName>
</protein>
<organism evidence="1">
    <name type="scientific">Podoviridae sp. ct8Lf7</name>
    <dbReference type="NCBI Taxonomy" id="2827723"/>
    <lineage>
        <taxon>Viruses</taxon>
        <taxon>Duplodnaviria</taxon>
        <taxon>Heunggongvirae</taxon>
        <taxon>Uroviricota</taxon>
        <taxon>Caudoviricetes</taxon>
    </lineage>
</organism>
<sequence>MILTTMKRTMLRCICVRNLALTHILKKLPI</sequence>